<dbReference type="AlphaFoldDB" id="A0A0R2KRT7"/>
<dbReference type="RefSeq" id="WP_056985406.1">
    <property type="nucleotide sequence ID" value="NZ_JQBQ01000014.1"/>
</dbReference>
<evidence type="ECO:0000313" key="4">
    <source>
        <dbReference type="Proteomes" id="UP000051529"/>
    </source>
</evidence>
<feature type="compositionally biased region" description="Basic and acidic residues" evidence="1">
    <location>
        <begin position="62"/>
        <end position="78"/>
    </location>
</feature>
<dbReference type="InterPro" id="IPR010982">
    <property type="entry name" value="Lambda_DNA-bd_dom_sf"/>
</dbReference>
<dbReference type="InterPro" id="IPR001387">
    <property type="entry name" value="Cro/C1-type_HTH"/>
</dbReference>
<protein>
    <submittedName>
        <fullName evidence="3">Transcriptional regulator</fullName>
    </submittedName>
</protein>
<dbReference type="PROSITE" id="PS50943">
    <property type="entry name" value="HTH_CROC1"/>
    <property type="match status" value="1"/>
</dbReference>
<evidence type="ECO:0000313" key="3">
    <source>
        <dbReference type="EMBL" id="KRN92194.1"/>
    </source>
</evidence>
<dbReference type="PATRIC" id="fig|695563.3.peg.359"/>
<feature type="region of interest" description="Disordered" evidence="1">
    <location>
        <begin position="58"/>
        <end position="78"/>
    </location>
</feature>
<dbReference type="CDD" id="cd00093">
    <property type="entry name" value="HTH_XRE"/>
    <property type="match status" value="1"/>
</dbReference>
<evidence type="ECO:0000259" key="2">
    <source>
        <dbReference type="PROSITE" id="PS50943"/>
    </source>
</evidence>
<gene>
    <name evidence="3" type="ORF">IV44_GL000327</name>
</gene>
<reference evidence="3 4" key="1">
    <citation type="journal article" date="2015" name="Genome Announc.">
        <title>Expanding the biotechnology potential of lactobacilli through comparative genomics of 213 strains and associated genera.</title>
        <authorList>
            <person name="Sun Z."/>
            <person name="Harris H.M."/>
            <person name="McCann A."/>
            <person name="Guo C."/>
            <person name="Argimon S."/>
            <person name="Zhang W."/>
            <person name="Yang X."/>
            <person name="Jeffery I.B."/>
            <person name="Cooney J.C."/>
            <person name="Kagawa T.F."/>
            <person name="Liu W."/>
            <person name="Song Y."/>
            <person name="Salvetti E."/>
            <person name="Wrobel A."/>
            <person name="Rasinkangas P."/>
            <person name="Parkhill J."/>
            <person name="Rea M.C."/>
            <person name="O'Sullivan O."/>
            <person name="Ritari J."/>
            <person name="Douillard F.P."/>
            <person name="Paul Ross R."/>
            <person name="Yang R."/>
            <person name="Briner A.E."/>
            <person name="Felis G.E."/>
            <person name="de Vos W.M."/>
            <person name="Barrangou R."/>
            <person name="Klaenhammer T.R."/>
            <person name="Caufield P.W."/>
            <person name="Cui Y."/>
            <person name="Zhang H."/>
            <person name="O'Toole P.W."/>
        </authorList>
    </citation>
    <scope>NUCLEOTIDE SEQUENCE [LARGE SCALE GENOMIC DNA]</scope>
    <source>
        <strain evidence="3 4">DSM 16698</strain>
    </source>
</reference>
<feature type="domain" description="HTH cro/C1-type" evidence="2">
    <location>
        <begin position="8"/>
        <end position="59"/>
    </location>
</feature>
<dbReference type="EMBL" id="JQBQ01000014">
    <property type="protein sequence ID" value="KRN92194.1"/>
    <property type="molecule type" value="Genomic_DNA"/>
</dbReference>
<comment type="caution">
    <text evidence="3">The sequence shown here is derived from an EMBL/GenBank/DDBJ whole genome shotgun (WGS) entry which is preliminary data.</text>
</comment>
<name>A0A0R2KRT7_LACAM</name>
<proteinExistence type="predicted"/>
<dbReference type="Proteomes" id="UP000051529">
    <property type="component" value="Unassembled WGS sequence"/>
</dbReference>
<organism evidence="3 4">
    <name type="scientific">Lactobacillus amylovorus subsp. animalium DSM 16698</name>
    <dbReference type="NCBI Taxonomy" id="695563"/>
    <lineage>
        <taxon>Bacteria</taxon>
        <taxon>Bacillati</taxon>
        <taxon>Bacillota</taxon>
        <taxon>Bacilli</taxon>
        <taxon>Lactobacillales</taxon>
        <taxon>Lactobacillaceae</taxon>
        <taxon>Lactobacillus</taxon>
        <taxon>Lactobacillus amylovorus subsp. animalium</taxon>
    </lineage>
</organism>
<sequence length="118" mass="13796">MIEFERTKELAKKNKLTLLEVNDKAGLGKRTIYNWKDRKPGSLALSAVAKVLHTSTDYLSGRTDDPNPHQKETVSLDHEVPYSYHGYHVPEEYLNMVRELMEKDIRERRARKNDRGQQ</sequence>
<dbReference type="GO" id="GO:0003677">
    <property type="term" value="F:DNA binding"/>
    <property type="evidence" value="ECO:0007669"/>
    <property type="project" value="InterPro"/>
</dbReference>
<evidence type="ECO:0000256" key="1">
    <source>
        <dbReference type="SAM" id="MobiDB-lite"/>
    </source>
</evidence>
<dbReference type="Gene3D" id="1.10.260.40">
    <property type="entry name" value="lambda repressor-like DNA-binding domains"/>
    <property type="match status" value="1"/>
</dbReference>
<accession>A0A0R2KRT7</accession>